<accession>A0ABW3D1K1</accession>
<dbReference type="InterPro" id="IPR046219">
    <property type="entry name" value="DUF6252"/>
</dbReference>
<comment type="caution">
    <text evidence="1">The sequence shown here is derived from an EMBL/GenBank/DDBJ whole genome shotgun (WGS) entry which is preliminary data.</text>
</comment>
<dbReference type="RefSeq" id="WP_386410336.1">
    <property type="nucleotide sequence ID" value="NZ_JBHTJH010000017.1"/>
</dbReference>
<evidence type="ECO:0000313" key="2">
    <source>
        <dbReference type="Proteomes" id="UP001596978"/>
    </source>
</evidence>
<dbReference type="PROSITE" id="PS51257">
    <property type="entry name" value="PROKAR_LIPOPROTEIN"/>
    <property type="match status" value="1"/>
</dbReference>
<protein>
    <submittedName>
        <fullName evidence="1">DUF6252 family protein</fullName>
    </submittedName>
</protein>
<dbReference type="Proteomes" id="UP001596978">
    <property type="component" value="Unassembled WGS sequence"/>
</dbReference>
<organism evidence="1 2">
    <name type="scientific">Sungkyunkwania multivorans</name>
    <dbReference type="NCBI Taxonomy" id="1173618"/>
    <lineage>
        <taxon>Bacteria</taxon>
        <taxon>Pseudomonadati</taxon>
        <taxon>Bacteroidota</taxon>
        <taxon>Flavobacteriia</taxon>
        <taxon>Flavobacteriales</taxon>
        <taxon>Flavobacteriaceae</taxon>
        <taxon>Sungkyunkwania</taxon>
    </lineage>
</organism>
<evidence type="ECO:0000313" key="1">
    <source>
        <dbReference type="EMBL" id="MFD0863843.1"/>
    </source>
</evidence>
<reference evidence="2" key="1">
    <citation type="journal article" date="2019" name="Int. J. Syst. Evol. Microbiol.">
        <title>The Global Catalogue of Microorganisms (GCM) 10K type strain sequencing project: providing services to taxonomists for standard genome sequencing and annotation.</title>
        <authorList>
            <consortium name="The Broad Institute Genomics Platform"/>
            <consortium name="The Broad Institute Genome Sequencing Center for Infectious Disease"/>
            <person name="Wu L."/>
            <person name="Ma J."/>
        </authorList>
    </citation>
    <scope>NUCLEOTIDE SEQUENCE [LARGE SCALE GENOMIC DNA]</scope>
    <source>
        <strain evidence="2">CCUG 62952</strain>
    </source>
</reference>
<name>A0ABW3D1K1_9FLAO</name>
<keyword evidence="2" id="KW-1185">Reference proteome</keyword>
<dbReference type="Pfam" id="PF19765">
    <property type="entry name" value="DUF6252"/>
    <property type="match status" value="1"/>
</dbReference>
<gene>
    <name evidence="1" type="ORF">ACFQ1M_16630</name>
</gene>
<dbReference type="EMBL" id="JBHTJH010000017">
    <property type="protein sequence ID" value="MFD0863843.1"/>
    <property type="molecule type" value="Genomic_DNA"/>
</dbReference>
<proteinExistence type="predicted"/>
<sequence>MKKYVFLILTILSFSCDDTEFNDPAFEATRNNSFWEASVFEATLGSNSSLRITAIASGQETIVLDIPSAAVNATYVLGPEQNSVAIYRIGGEASYTTADRGEGEIRITDISNNTVSGTFKFVAFQEGIDIPISFQNGNFIGVPINTNPSL</sequence>